<keyword evidence="2" id="KW-1185">Reference proteome</keyword>
<protein>
    <submittedName>
        <fullName evidence="1">Uncharacterized protein</fullName>
    </submittedName>
</protein>
<sequence length="95" mass="11092">MDEMLLENEEENAKVHHWSEVNQRKCGDSLGAGHETETSEYAHVSVKQNNVQELREILDHFDYKTKQLFRESYGDIAYLLFVKVDGSFLKALIQF</sequence>
<reference evidence="1" key="1">
    <citation type="submission" date="2023-05" db="EMBL/GenBank/DDBJ databases">
        <title>Genome and transcriptome analyses reveal genes involved in the formation of fine ridges on petal epidermal cells in Hibiscus trionum.</title>
        <authorList>
            <person name="Koshimizu S."/>
            <person name="Masuda S."/>
            <person name="Ishii T."/>
            <person name="Shirasu K."/>
            <person name="Hoshino A."/>
            <person name="Arita M."/>
        </authorList>
    </citation>
    <scope>NUCLEOTIDE SEQUENCE</scope>
    <source>
        <strain evidence="1">Hamamatsu line</strain>
    </source>
</reference>
<organism evidence="1 2">
    <name type="scientific">Hibiscus trionum</name>
    <name type="common">Flower of an hour</name>
    <dbReference type="NCBI Taxonomy" id="183268"/>
    <lineage>
        <taxon>Eukaryota</taxon>
        <taxon>Viridiplantae</taxon>
        <taxon>Streptophyta</taxon>
        <taxon>Embryophyta</taxon>
        <taxon>Tracheophyta</taxon>
        <taxon>Spermatophyta</taxon>
        <taxon>Magnoliopsida</taxon>
        <taxon>eudicotyledons</taxon>
        <taxon>Gunneridae</taxon>
        <taxon>Pentapetalae</taxon>
        <taxon>rosids</taxon>
        <taxon>malvids</taxon>
        <taxon>Malvales</taxon>
        <taxon>Malvaceae</taxon>
        <taxon>Malvoideae</taxon>
        <taxon>Hibiscus</taxon>
    </lineage>
</organism>
<dbReference type="Proteomes" id="UP001165190">
    <property type="component" value="Unassembled WGS sequence"/>
</dbReference>
<name>A0A9W7J2X5_HIBTR</name>
<evidence type="ECO:0000313" key="2">
    <source>
        <dbReference type="Proteomes" id="UP001165190"/>
    </source>
</evidence>
<proteinExistence type="predicted"/>
<dbReference type="OrthoDB" id="983055at2759"/>
<accession>A0A9W7J2X5</accession>
<evidence type="ECO:0000313" key="1">
    <source>
        <dbReference type="EMBL" id="GMJ06886.1"/>
    </source>
</evidence>
<dbReference type="AlphaFoldDB" id="A0A9W7J2X5"/>
<comment type="caution">
    <text evidence="1">The sequence shown here is derived from an EMBL/GenBank/DDBJ whole genome shotgun (WGS) entry which is preliminary data.</text>
</comment>
<dbReference type="EMBL" id="BSYR01000046">
    <property type="protein sequence ID" value="GMJ06886.1"/>
    <property type="molecule type" value="Genomic_DNA"/>
</dbReference>
<gene>
    <name evidence="1" type="ORF">HRI_004357800</name>
</gene>